<evidence type="ECO:0000313" key="2">
    <source>
        <dbReference type="EMBL" id="KFD49119.1"/>
    </source>
</evidence>
<dbReference type="AlphaFoldDB" id="A0A085LW09"/>
<dbReference type="Proteomes" id="UP000030758">
    <property type="component" value="Unassembled WGS sequence"/>
</dbReference>
<protein>
    <submittedName>
        <fullName evidence="3">Uncharacterized protein</fullName>
    </submittedName>
</protein>
<dbReference type="EMBL" id="KL363277">
    <property type="protein sequence ID" value="KFD49119.1"/>
    <property type="molecule type" value="Genomic_DNA"/>
</dbReference>
<evidence type="ECO:0000313" key="4">
    <source>
        <dbReference type="EMBL" id="KFD62172.1"/>
    </source>
</evidence>
<proteinExistence type="predicted"/>
<name>A0A085LW09_9BILA</name>
<keyword evidence="5" id="KW-1185">Reference proteome</keyword>
<dbReference type="EMBL" id="KL367601">
    <property type="protein sequence ID" value="KFD62172.1"/>
    <property type="molecule type" value="Genomic_DNA"/>
</dbReference>
<evidence type="ECO:0000313" key="3">
    <source>
        <dbReference type="EMBL" id="KFD49155.1"/>
    </source>
</evidence>
<feature type="compositionally biased region" description="Basic and acidic residues" evidence="1">
    <location>
        <begin position="55"/>
        <end position="67"/>
    </location>
</feature>
<reference evidence="3 5" key="1">
    <citation type="journal article" date="2014" name="Nat. Genet.">
        <title>Genome and transcriptome of the porcine whipworm Trichuris suis.</title>
        <authorList>
            <person name="Jex A.R."/>
            <person name="Nejsum P."/>
            <person name="Schwarz E.M."/>
            <person name="Hu L."/>
            <person name="Young N.D."/>
            <person name="Hall R.S."/>
            <person name="Korhonen P.K."/>
            <person name="Liao S."/>
            <person name="Thamsborg S."/>
            <person name="Xia J."/>
            <person name="Xu P."/>
            <person name="Wang S."/>
            <person name="Scheerlinck J.P."/>
            <person name="Hofmann A."/>
            <person name="Sternberg P.W."/>
            <person name="Wang J."/>
            <person name="Gasser R.B."/>
        </authorList>
    </citation>
    <scope>NUCLEOTIDE SEQUENCE [LARGE SCALE GENOMIC DNA]</scope>
    <source>
        <strain evidence="4">DCEP-RM93F</strain>
        <strain evidence="3">DCEP-RM93M</strain>
    </source>
</reference>
<organism evidence="3 5">
    <name type="scientific">Trichuris suis</name>
    <name type="common">pig whipworm</name>
    <dbReference type="NCBI Taxonomy" id="68888"/>
    <lineage>
        <taxon>Eukaryota</taxon>
        <taxon>Metazoa</taxon>
        <taxon>Ecdysozoa</taxon>
        <taxon>Nematoda</taxon>
        <taxon>Enoplea</taxon>
        <taxon>Dorylaimia</taxon>
        <taxon>Trichinellida</taxon>
        <taxon>Trichuridae</taxon>
        <taxon>Trichuris</taxon>
    </lineage>
</organism>
<dbReference type="Proteomes" id="UP000030764">
    <property type="component" value="Unassembled WGS sequence"/>
</dbReference>
<accession>A0A085LW09</accession>
<evidence type="ECO:0000256" key="1">
    <source>
        <dbReference type="SAM" id="MobiDB-lite"/>
    </source>
</evidence>
<dbReference type="EMBL" id="KL363277">
    <property type="protein sequence ID" value="KFD49155.1"/>
    <property type="molecule type" value="Genomic_DNA"/>
</dbReference>
<gene>
    <name evidence="2" type="ORF">M513_09943</name>
    <name evidence="3" type="ORF">M513_09979</name>
    <name evidence="4" type="ORF">M514_25657</name>
</gene>
<sequence>MKAYSVGIRNEAFRKREHMESYFFGFIVEYSLYGEKCSPVDRCIPPLCWADTFGTHDHQNSRTDKPNHRLPMKTLASGPMQAQDPRKARLAKGMVA</sequence>
<feature type="region of interest" description="Disordered" evidence="1">
    <location>
        <begin position="55"/>
        <end position="96"/>
    </location>
</feature>
<evidence type="ECO:0000313" key="5">
    <source>
        <dbReference type="Proteomes" id="UP000030764"/>
    </source>
</evidence>